<evidence type="ECO:0000313" key="4">
    <source>
        <dbReference type="Proteomes" id="UP000255326"/>
    </source>
</evidence>
<dbReference type="InterPro" id="IPR029018">
    <property type="entry name" value="Hex-like_dom2"/>
</dbReference>
<sequence length="558" mass="64496">MKKIVYWYDHETVIFAAEELKRLMEKCGSPVGLIEKEKSGDFHQEAIHLITAEQYAQMGGGSVEIKGDGFAIIEKDSYVWIVGKEPRSILYGVYQYCSNRFGYRWIDLAKETITGKSRAAVSIAEYSPSFSRRGNTIETINDPDYINALIDWGVKNKQNEYFFTFFLWDKVERKVAPGLQKRDVRVTLGGHSLKFLLEKVGESELLKGKKTSFFSGNNEVQEKVIRKIIEICLENKVIKRISLWPEDVGIDSREAKGFITSYIAFAEKLKAVLADARLDVEVEHIVYNAGLAWEMLEREDGAEASHTIDILYAYWGRDYSESLCSEDPNQVRATHALKDWNEQARKKGRSLTVLEYYSDHFMLSQLFPPLLNRIHGDLKDYGQMNIGGVLNLIVPLHVKPNAPDLEKTYPWRWGHQLNNYVYTRLAWGEEYGDILDDYFSLFGDEKELWMTRILQLEKVLSPHTKWNVPLFPARVVDPEKVEASKVDQEIYRFLGKVHELLAAWDLSDEEVGKGSRVGHENPICPKEKLKIYLSYLKKIVERYREEWQDAESRNSMKA</sequence>
<dbReference type="Gene3D" id="3.30.379.10">
    <property type="entry name" value="Chitobiase/beta-hexosaminidase domain 2-like"/>
    <property type="match status" value="1"/>
</dbReference>
<dbReference type="SUPFAM" id="SSF55545">
    <property type="entry name" value="beta-N-acetylhexosaminidase-like domain"/>
    <property type="match status" value="1"/>
</dbReference>
<protein>
    <submittedName>
        <fullName evidence="3">Glycosyl hydrolase family 67</fullName>
    </submittedName>
</protein>
<dbReference type="RefSeq" id="WP_114746618.1">
    <property type="nucleotide sequence ID" value="NZ_QQAY01000013.1"/>
</dbReference>
<comment type="caution">
    <text evidence="3">The sequence shown here is derived from an EMBL/GenBank/DDBJ whole genome shotgun (WGS) entry which is preliminary data.</text>
</comment>
<reference evidence="3 4" key="1">
    <citation type="submission" date="2018-07" db="EMBL/GenBank/DDBJ databases">
        <title>Genomic Encyclopedia of Type Strains, Phase IV (KMG-IV): sequencing the most valuable type-strain genomes for metagenomic binning, comparative biology and taxonomic classification.</title>
        <authorList>
            <person name="Goeker M."/>
        </authorList>
    </citation>
    <scope>NUCLEOTIDE SEQUENCE [LARGE SCALE GENOMIC DNA]</scope>
    <source>
        <strain evidence="3 4">DSM 25281</strain>
    </source>
</reference>
<dbReference type="AlphaFoldDB" id="A0A370G8C7"/>
<dbReference type="OrthoDB" id="2495297at2"/>
<feature type="domain" description="Alpha glucuronidase N-terminal" evidence="2">
    <location>
        <begin position="3"/>
        <end position="96"/>
    </location>
</feature>
<keyword evidence="1 3" id="KW-0378">Hydrolase</keyword>
<dbReference type="InterPro" id="IPR005154">
    <property type="entry name" value="Glyco_hydro_67_aGlcAse_N"/>
</dbReference>
<keyword evidence="4" id="KW-1185">Reference proteome</keyword>
<evidence type="ECO:0000259" key="2">
    <source>
        <dbReference type="Pfam" id="PF03648"/>
    </source>
</evidence>
<name>A0A370G8C7_9BACI</name>
<organism evidence="3 4">
    <name type="scientific">Falsibacillus pallidus</name>
    <dbReference type="NCBI Taxonomy" id="493781"/>
    <lineage>
        <taxon>Bacteria</taxon>
        <taxon>Bacillati</taxon>
        <taxon>Bacillota</taxon>
        <taxon>Bacilli</taxon>
        <taxon>Bacillales</taxon>
        <taxon>Bacillaceae</taxon>
        <taxon>Falsibacillus</taxon>
    </lineage>
</organism>
<evidence type="ECO:0000256" key="1">
    <source>
        <dbReference type="ARBA" id="ARBA00022801"/>
    </source>
</evidence>
<proteinExistence type="predicted"/>
<dbReference type="EMBL" id="QQAY01000013">
    <property type="protein sequence ID" value="RDI40048.1"/>
    <property type="molecule type" value="Genomic_DNA"/>
</dbReference>
<dbReference type="Proteomes" id="UP000255326">
    <property type="component" value="Unassembled WGS sequence"/>
</dbReference>
<dbReference type="GO" id="GO:0045493">
    <property type="term" value="P:xylan catabolic process"/>
    <property type="evidence" value="ECO:0007669"/>
    <property type="project" value="InterPro"/>
</dbReference>
<gene>
    <name evidence="3" type="ORF">DFR59_11373</name>
</gene>
<dbReference type="Pfam" id="PF03648">
    <property type="entry name" value="Glyco_hydro_67N"/>
    <property type="match status" value="1"/>
</dbReference>
<evidence type="ECO:0000313" key="3">
    <source>
        <dbReference type="EMBL" id="RDI40048.1"/>
    </source>
</evidence>
<dbReference type="GO" id="GO:0046559">
    <property type="term" value="F:alpha-glucuronidase activity"/>
    <property type="evidence" value="ECO:0007669"/>
    <property type="project" value="InterPro"/>
</dbReference>
<accession>A0A370G8C7</accession>